<reference evidence="4" key="1">
    <citation type="journal article" date="2019" name="Int. J. Syst. Evol. Microbiol.">
        <title>The Global Catalogue of Microorganisms (GCM) 10K type strain sequencing project: providing services to taxonomists for standard genome sequencing and annotation.</title>
        <authorList>
            <consortium name="The Broad Institute Genomics Platform"/>
            <consortium name="The Broad Institute Genome Sequencing Center for Infectious Disease"/>
            <person name="Wu L."/>
            <person name="Ma J."/>
        </authorList>
    </citation>
    <scope>NUCLEOTIDE SEQUENCE [LARGE SCALE GENOMIC DNA]</scope>
    <source>
        <strain evidence="4">CGMCC 4.7152</strain>
    </source>
</reference>
<feature type="compositionally biased region" description="Pro residues" evidence="1">
    <location>
        <begin position="178"/>
        <end position="187"/>
    </location>
</feature>
<keyword evidence="2" id="KW-0812">Transmembrane</keyword>
<feature type="transmembrane region" description="Helical" evidence="2">
    <location>
        <begin position="56"/>
        <end position="77"/>
    </location>
</feature>
<feature type="region of interest" description="Disordered" evidence="1">
    <location>
        <begin position="1"/>
        <end position="23"/>
    </location>
</feature>
<feature type="compositionally biased region" description="Basic and acidic residues" evidence="1">
    <location>
        <begin position="1"/>
        <end position="14"/>
    </location>
</feature>
<evidence type="ECO:0000256" key="2">
    <source>
        <dbReference type="SAM" id="Phobius"/>
    </source>
</evidence>
<sequence length="193" mass="19818">MNVDKMIEAGRPAREPGWSEGPQGQRVLQGVLTDAVSVGAGMPRAGTRRRWLRPSLVAGGGLVTVAGAAGAAVLAFAPEPPPDWKVPGNSIACAAERTKDADLSIRAWRAGDDPVDICRKDWISRTGAAPETLFSCVFKKDGTGGGVIVIPGDGISTAAQACETVGMFVAPANLTPAPADPNIPSPPARRGGE</sequence>
<name>A0ABV9VSQ2_9ACTN</name>
<dbReference type="RefSeq" id="WP_380115055.1">
    <property type="nucleotide sequence ID" value="NZ_JBHSIU010000013.1"/>
</dbReference>
<keyword evidence="2" id="KW-0472">Membrane</keyword>
<protein>
    <submittedName>
        <fullName evidence="3">Uncharacterized protein</fullName>
    </submittedName>
</protein>
<dbReference type="EMBL" id="JBHSIU010000013">
    <property type="protein sequence ID" value="MFC4998814.1"/>
    <property type="molecule type" value="Genomic_DNA"/>
</dbReference>
<evidence type="ECO:0000313" key="3">
    <source>
        <dbReference type="EMBL" id="MFC4998814.1"/>
    </source>
</evidence>
<feature type="region of interest" description="Disordered" evidence="1">
    <location>
        <begin position="174"/>
        <end position="193"/>
    </location>
</feature>
<evidence type="ECO:0000313" key="4">
    <source>
        <dbReference type="Proteomes" id="UP001595912"/>
    </source>
</evidence>
<gene>
    <name evidence="3" type="ORF">ACFPIJ_13325</name>
</gene>
<comment type="caution">
    <text evidence="3">The sequence shown here is derived from an EMBL/GenBank/DDBJ whole genome shotgun (WGS) entry which is preliminary data.</text>
</comment>
<accession>A0ABV9VSQ2</accession>
<dbReference type="Proteomes" id="UP001595912">
    <property type="component" value="Unassembled WGS sequence"/>
</dbReference>
<evidence type="ECO:0000256" key="1">
    <source>
        <dbReference type="SAM" id="MobiDB-lite"/>
    </source>
</evidence>
<keyword evidence="2" id="KW-1133">Transmembrane helix</keyword>
<keyword evidence="4" id="KW-1185">Reference proteome</keyword>
<proteinExistence type="predicted"/>
<organism evidence="3 4">
    <name type="scientific">Dactylosporangium cerinum</name>
    <dbReference type="NCBI Taxonomy" id="1434730"/>
    <lineage>
        <taxon>Bacteria</taxon>
        <taxon>Bacillati</taxon>
        <taxon>Actinomycetota</taxon>
        <taxon>Actinomycetes</taxon>
        <taxon>Micromonosporales</taxon>
        <taxon>Micromonosporaceae</taxon>
        <taxon>Dactylosporangium</taxon>
    </lineage>
</organism>